<evidence type="ECO:0000256" key="7">
    <source>
        <dbReference type="SAM" id="MobiDB-lite"/>
    </source>
</evidence>
<evidence type="ECO:0000256" key="4">
    <source>
        <dbReference type="ARBA" id="ARBA00022982"/>
    </source>
</evidence>
<dbReference type="AlphaFoldDB" id="A0A9W9CYV6"/>
<feature type="signal peptide" evidence="9">
    <location>
        <begin position="1"/>
        <end position="21"/>
    </location>
</feature>
<feature type="transmembrane region" description="Helical" evidence="8">
    <location>
        <begin position="172"/>
        <end position="195"/>
    </location>
</feature>
<gene>
    <name evidence="11" type="ORF">N0V93_003158</name>
</gene>
<feature type="domain" description="Cytochrome b561" evidence="10">
    <location>
        <begin position="62"/>
        <end position="196"/>
    </location>
</feature>
<keyword evidence="9" id="KW-0732">Signal</keyword>
<reference evidence="11" key="1">
    <citation type="submission" date="2022-10" db="EMBL/GenBank/DDBJ databases">
        <title>Tapping the CABI collections for fungal endophytes: first genome assemblies for Collariella, Neodidymelliopsis, Ascochyta clinopodiicola, Didymella pomorum, Didymosphaeria variabile, Neocosmospora piperis and Neocucurbitaria cava.</title>
        <authorList>
            <person name="Hill R."/>
        </authorList>
    </citation>
    <scope>NUCLEOTIDE SEQUENCE</scope>
    <source>
        <strain evidence="11">IMI 355082</strain>
    </source>
</reference>
<feature type="transmembrane region" description="Helical" evidence="8">
    <location>
        <begin position="61"/>
        <end position="84"/>
    </location>
</feature>
<evidence type="ECO:0000259" key="10">
    <source>
        <dbReference type="SMART" id="SM00665"/>
    </source>
</evidence>
<evidence type="ECO:0000256" key="2">
    <source>
        <dbReference type="ARBA" id="ARBA00022448"/>
    </source>
</evidence>
<keyword evidence="5 8" id="KW-1133">Transmembrane helix</keyword>
<comment type="caution">
    <text evidence="11">The sequence shown here is derived from an EMBL/GenBank/DDBJ whole genome shotgun (WGS) entry which is preliminary data.</text>
</comment>
<accession>A0A9W9CYV6</accession>
<feature type="transmembrane region" description="Helical" evidence="8">
    <location>
        <begin position="136"/>
        <end position="160"/>
    </location>
</feature>
<evidence type="ECO:0000256" key="9">
    <source>
        <dbReference type="SAM" id="SignalP"/>
    </source>
</evidence>
<comment type="subcellular location">
    <subcellularLocation>
        <location evidence="1">Membrane</location>
    </subcellularLocation>
</comment>
<evidence type="ECO:0000256" key="1">
    <source>
        <dbReference type="ARBA" id="ARBA00004370"/>
    </source>
</evidence>
<keyword evidence="12" id="KW-1185">Reference proteome</keyword>
<feature type="transmembrane region" description="Helical" evidence="8">
    <location>
        <begin position="96"/>
        <end position="116"/>
    </location>
</feature>
<sequence>MALYQKPFWLAVATLITPSLAQFGGFGGFGAGDGNNGLGGSSGFGHAGFGDDISTWTKQRMIHGILASIAFVILLPLGSIAMATVKGRWAFWVHSLVQMVGWVLFIAAAVLGFRMLGQVRVLRNEGGNTWIHDAHLRYHPILGIIILVLLLVQPVLGWIHHRQFKIHQRRTVVSYLHLLNGRLLIILGIVNGGLGLKVSRASDMVKLAYTIVAAILGGAWLVITVLSEVRKSKGKDIWGTGRPRNNGKSVRMGRIDKAVRAEAESERDSYGGADRRYA</sequence>
<feature type="compositionally biased region" description="Basic and acidic residues" evidence="7">
    <location>
        <begin position="253"/>
        <end position="278"/>
    </location>
</feature>
<keyword evidence="4" id="KW-0249">Electron transport</keyword>
<evidence type="ECO:0000256" key="3">
    <source>
        <dbReference type="ARBA" id="ARBA00022692"/>
    </source>
</evidence>
<dbReference type="PANTHER" id="PTHR47797">
    <property type="entry name" value="DEHYDROGENASE, PUTATIVE (AFU_ORTHOLOGUE AFUA_8G05805)-RELATED"/>
    <property type="match status" value="1"/>
</dbReference>
<dbReference type="Gene3D" id="1.20.120.1770">
    <property type="match status" value="1"/>
</dbReference>
<dbReference type="EMBL" id="JAPEVB010000002">
    <property type="protein sequence ID" value="KAJ4393941.1"/>
    <property type="molecule type" value="Genomic_DNA"/>
</dbReference>
<protein>
    <recommendedName>
        <fullName evidence="10">Cytochrome b561 domain-containing protein</fullName>
    </recommendedName>
</protein>
<feature type="chain" id="PRO_5040738613" description="Cytochrome b561 domain-containing protein" evidence="9">
    <location>
        <begin position="22"/>
        <end position="278"/>
    </location>
</feature>
<evidence type="ECO:0000313" key="11">
    <source>
        <dbReference type="EMBL" id="KAJ4393941.1"/>
    </source>
</evidence>
<evidence type="ECO:0000256" key="5">
    <source>
        <dbReference type="ARBA" id="ARBA00022989"/>
    </source>
</evidence>
<evidence type="ECO:0000256" key="6">
    <source>
        <dbReference type="ARBA" id="ARBA00023136"/>
    </source>
</evidence>
<organism evidence="11 12">
    <name type="scientific">Gnomoniopsis smithogilvyi</name>
    <dbReference type="NCBI Taxonomy" id="1191159"/>
    <lineage>
        <taxon>Eukaryota</taxon>
        <taxon>Fungi</taxon>
        <taxon>Dikarya</taxon>
        <taxon>Ascomycota</taxon>
        <taxon>Pezizomycotina</taxon>
        <taxon>Sordariomycetes</taxon>
        <taxon>Sordariomycetidae</taxon>
        <taxon>Diaporthales</taxon>
        <taxon>Gnomoniaceae</taxon>
        <taxon>Gnomoniopsis</taxon>
    </lineage>
</organism>
<keyword evidence="6 8" id="KW-0472">Membrane</keyword>
<evidence type="ECO:0000256" key="8">
    <source>
        <dbReference type="SAM" id="Phobius"/>
    </source>
</evidence>
<dbReference type="OrthoDB" id="19261at2759"/>
<dbReference type="Proteomes" id="UP001140453">
    <property type="component" value="Unassembled WGS sequence"/>
</dbReference>
<keyword evidence="2" id="KW-0813">Transport</keyword>
<feature type="region of interest" description="Disordered" evidence="7">
    <location>
        <begin position="237"/>
        <end position="278"/>
    </location>
</feature>
<proteinExistence type="predicted"/>
<name>A0A9W9CYV6_9PEZI</name>
<dbReference type="CDD" id="cd08760">
    <property type="entry name" value="Cyt_b561_FRRS1_like"/>
    <property type="match status" value="1"/>
</dbReference>
<feature type="transmembrane region" description="Helical" evidence="8">
    <location>
        <begin position="207"/>
        <end position="226"/>
    </location>
</feature>
<dbReference type="InterPro" id="IPR006593">
    <property type="entry name" value="Cyt_b561/ferric_Rdtase_TM"/>
</dbReference>
<evidence type="ECO:0000313" key="12">
    <source>
        <dbReference type="Proteomes" id="UP001140453"/>
    </source>
</evidence>
<keyword evidence="3 8" id="KW-0812">Transmembrane</keyword>
<dbReference type="GO" id="GO:0016020">
    <property type="term" value="C:membrane"/>
    <property type="evidence" value="ECO:0007669"/>
    <property type="project" value="UniProtKB-SubCell"/>
</dbReference>
<dbReference type="SMART" id="SM00665">
    <property type="entry name" value="B561"/>
    <property type="match status" value="1"/>
</dbReference>
<dbReference type="PANTHER" id="PTHR47797:SF1">
    <property type="entry name" value="CYTOCHROME B561 DOMAIN-CONTAINING PROTEIN-RELATED"/>
    <property type="match status" value="1"/>
</dbReference>